<evidence type="ECO:0000259" key="1">
    <source>
        <dbReference type="Pfam" id="PF13452"/>
    </source>
</evidence>
<name>A0ABP6ZPZ4_9ACTN</name>
<dbReference type="CDD" id="cd03441">
    <property type="entry name" value="R_hydratase_like"/>
    <property type="match status" value="1"/>
</dbReference>
<dbReference type="InterPro" id="IPR016709">
    <property type="entry name" value="HadA-like"/>
</dbReference>
<dbReference type="InterPro" id="IPR039569">
    <property type="entry name" value="FAS1-like_DH_region"/>
</dbReference>
<reference evidence="3" key="1">
    <citation type="journal article" date="2019" name="Int. J. Syst. Evol. Microbiol.">
        <title>The Global Catalogue of Microorganisms (GCM) 10K type strain sequencing project: providing services to taxonomists for standard genome sequencing and annotation.</title>
        <authorList>
            <consortium name="The Broad Institute Genomics Platform"/>
            <consortium name="The Broad Institute Genome Sequencing Center for Infectious Disease"/>
            <person name="Wu L."/>
            <person name="Ma J."/>
        </authorList>
    </citation>
    <scope>NUCLEOTIDE SEQUENCE [LARGE SCALE GENOMIC DNA]</scope>
    <source>
        <strain evidence="3">JCM 16929</strain>
    </source>
</reference>
<gene>
    <name evidence="2" type="ORF">GCM10022236_18560</name>
</gene>
<organism evidence="2 3">
    <name type="scientific">Microlunatus ginsengisoli</name>
    <dbReference type="NCBI Taxonomy" id="363863"/>
    <lineage>
        <taxon>Bacteria</taxon>
        <taxon>Bacillati</taxon>
        <taxon>Actinomycetota</taxon>
        <taxon>Actinomycetes</taxon>
        <taxon>Propionibacteriales</taxon>
        <taxon>Propionibacteriaceae</taxon>
        <taxon>Microlunatus</taxon>
    </lineage>
</organism>
<comment type="caution">
    <text evidence="2">The sequence shown here is derived from an EMBL/GenBank/DDBJ whole genome shotgun (WGS) entry which is preliminary data.</text>
</comment>
<proteinExistence type="predicted"/>
<evidence type="ECO:0000313" key="2">
    <source>
        <dbReference type="EMBL" id="GAA3616713.1"/>
    </source>
</evidence>
<dbReference type="SUPFAM" id="SSF54637">
    <property type="entry name" value="Thioesterase/thiol ester dehydrase-isomerase"/>
    <property type="match status" value="1"/>
</dbReference>
<keyword evidence="3" id="KW-1185">Reference proteome</keyword>
<dbReference type="Gene3D" id="3.10.129.10">
    <property type="entry name" value="Hotdog Thioesterase"/>
    <property type="match status" value="1"/>
</dbReference>
<dbReference type="Pfam" id="PF13452">
    <property type="entry name" value="FAS1_DH_region"/>
    <property type="match status" value="1"/>
</dbReference>
<dbReference type="PIRSF" id="PIRSF018072">
    <property type="entry name" value="UCP018072"/>
    <property type="match status" value="1"/>
</dbReference>
<sequence length="144" mass="15344">MPISEQHVGRTYPPTEPYEVSAAKIAEFARALGDDNPAYGGDAPIAPPTFVAVIAAASWDALFGDRELDLALRRVVHADQRFDYVRPLRAGDVVRAVLSIEKVRVRGEVDIIGVSVQVATVDGERVCSAASTFYHTHAAAGAAA</sequence>
<dbReference type="EMBL" id="BAABAB010000013">
    <property type="protein sequence ID" value="GAA3616713.1"/>
    <property type="molecule type" value="Genomic_DNA"/>
</dbReference>
<dbReference type="Proteomes" id="UP001501490">
    <property type="component" value="Unassembled WGS sequence"/>
</dbReference>
<accession>A0ABP6ZPZ4</accession>
<protein>
    <submittedName>
        <fullName evidence="2">MaoC family dehydratase N-terminal domain-containing protein</fullName>
    </submittedName>
</protein>
<dbReference type="RefSeq" id="WP_344803693.1">
    <property type="nucleotide sequence ID" value="NZ_BAABAB010000013.1"/>
</dbReference>
<feature type="domain" description="FAS1-like dehydratase" evidence="1">
    <location>
        <begin position="7"/>
        <end position="128"/>
    </location>
</feature>
<evidence type="ECO:0000313" key="3">
    <source>
        <dbReference type="Proteomes" id="UP001501490"/>
    </source>
</evidence>
<dbReference type="InterPro" id="IPR029069">
    <property type="entry name" value="HotDog_dom_sf"/>
</dbReference>